<dbReference type="PANTHER" id="PTHR21064">
    <property type="entry name" value="AMINOGLYCOSIDE PHOSPHOTRANSFERASE DOMAIN-CONTAINING PROTEIN-RELATED"/>
    <property type="match status" value="1"/>
</dbReference>
<accession>A0A6G4W9Q4</accession>
<reference evidence="3 4" key="1">
    <citation type="submission" date="2020-02" db="EMBL/GenBank/DDBJ databases">
        <title>Genome sequence of strain CCNWXJ40-4.</title>
        <authorList>
            <person name="Gao J."/>
            <person name="Sun J."/>
        </authorList>
    </citation>
    <scope>NUCLEOTIDE SEQUENCE [LARGE SCALE GENOMIC DNA]</scope>
    <source>
        <strain evidence="3 4">CCNWXJ 40-4</strain>
    </source>
</reference>
<dbReference type="Pfam" id="PF01636">
    <property type="entry name" value="APH"/>
    <property type="match status" value="1"/>
</dbReference>
<dbReference type="InterPro" id="IPR050249">
    <property type="entry name" value="Pseudomonas-type_ThrB"/>
</dbReference>
<evidence type="ECO:0000313" key="3">
    <source>
        <dbReference type="EMBL" id="NGO51502.1"/>
    </source>
</evidence>
<dbReference type="InterPro" id="IPR011009">
    <property type="entry name" value="Kinase-like_dom_sf"/>
</dbReference>
<dbReference type="InterPro" id="IPR002575">
    <property type="entry name" value="Aminoglycoside_PTrfase"/>
</dbReference>
<keyword evidence="4" id="KW-1185">Reference proteome</keyword>
<evidence type="ECO:0000313" key="4">
    <source>
        <dbReference type="Proteomes" id="UP001642900"/>
    </source>
</evidence>
<gene>
    <name evidence="3" type="ORF">G6N73_09960</name>
</gene>
<dbReference type="EMBL" id="JAAKZF010000009">
    <property type="protein sequence ID" value="NGO51502.1"/>
    <property type="molecule type" value="Genomic_DNA"/>
</dbReference>
<dbReference type="SUPFAM" id="SSF56112">
    <property type="entry name" value="Protein kinase-like (PK-like)"/>
    <property type="match status" value="1"/>
</dbReference>
<dbReference type="GO" id="GO:0004413">
    <property type="term" value="F:homoserine kinase activity"/>
    <property type="evidence" value="ECO:0007669"/>
    <property type="project" value="TreeGrafter"/>
</dbReference>
<evidence type="ECO:0000259" key="2">
    <source>
        <dbReference type="Pfam" id="PF01636"/>
    </source>
</evidence>
<feature type="domain" description="Aminoglycoside phosphotransferase" evidence="2">
    <location>
        <begin position="37"/>
        <end position="248"/>
    </location>
</feature>
<comment type="similarity">
    <text evidence="1">Belongs to the pseudomonas-type ThrB family.</text>
</comment>
<organism evidence="3 4">
    <name type="scientific">Allomesorhizobium camelthorni</name>
    <dbReference type="NCBI Taxonomy" id="475069"/>
    <lineage>
        <taxon>Bacteria</taxon>
        <taxon>Pseudomonadati</taxon>
        <taxon>Pseudomonadota</taxon>
        <taxon>Alphaproteobacteria</taxon>
        <taxon>Hyphomicrobiales</taxon>
        <taxon>Phyllobacteriaceae</taxon>
        <taxon>Allomesorhizobium</taxon>
    </lineage>
</organism>
<sequence>MRTLYSMPAADDVARLVNDAYDIGEVTACNLLNRGFNDTYELGTEAGRRFVLRIANRRTRNEANLDYETAFLAYLDECKVPVAAPVTARDGRHWCLGSFAEGPRPVALFHFLPGRTARHGSAPDAYAQGRTLAEVHRAGQSYAGPASRFQLDFQHLAARPLAALLALRTLETAHRDFFAALVPRLGERLDAAKGTLAWGHCHGDCHGFNARITESGSLGRAAAFFDFDDGGPGWLGYDLAVYLWNKALNPATLNLWPPFLEGYRSVLPLASNDLDATLLFVPIRHIWLLGEYAAHASIWGLDHLSTAWLDRQVAFLRNWEEQHLLTRLF</sequence>
<evidence type="ECO:0000256" key="1">
    <source>
        <dbReference type="ARBA" id="ARBA00038240"/>
    </source>
</evidence>
<dbReference type="GO" id="GO:0009088">
    <property type="term" value="P:threonine biosynthetic process"/>
    <property type="evidence" value="ECO:0007669"/>
    <property type="project" value="TreeGrafter"/>
</dbReference>
<dbReference type="Gene3D" id="3.30.200.20">
    <property type="entry name" value="Phosphorylase Kinase, domain 1"/>
    <property type="match status" value="1"/>
</dbReference>
<dbReference type="Gene3D" id="3.90.1200.10">
    <property type="match status" value="1"/>
</dbReference>
<name>A0A6G4W9Q4_9HYPH</name>
<protein>
    <submittedName>
        <fullName evidence="3">Phosphotransferase</fullName>
    </submittedName>
</protein>
<dbReference type="Proteomes" id="UP001642900">
    <property type="component" value="Unassembled WGS sequence"/>
</dbReference>
<proteinExistence type="inferred from homology"/>
<dbReference type="AlphaFoldDB" id="A0A6G4W9Q4"/>
<comment type="caution">
    <text evidence="3">The sequence shown here is derived from an EMBL/GenBank/DDBJ whole genome shotgun (WGS) entry which is preliminary data.</text>
</comment>
<dbReference type="PANTHER" id="PTHR21064:SF6">
    <property type="entry name" value="AMINOGLYCOSIDE PHOSPHOTRANSFERASE DOMAIN-CONTAINING PROTEIN"/>
    <property type="match status" value="1"/>
</dbReference>